<evidence type="ECO:0000256" key="6">
    <source>
        <dbReference type="SAM" id="Phobius"/>
    </source>
</evidence>
<sequence length="330" mass="36620">MSIQRFIENHFWLFLMLGMLIGFIFPGQAIVLDRFVIVLLMMLLYVVFLKIDLASIIGHIKRPFLLVYLLVCNLLVTPVLVYACTWKLDPDLRLAVVLLACLPSGTAAPALTDIVKGKASLTLVLTILSSMIAPLSITGLFYVLYHTAISLDYTRLFLGLVAFTLVPLAASQLSKRLFGPAIERCKRHFGALSVLIMMLIVMAVIGKEADYIRSNIRDIFGILLVLYAVFFAFQVVGYFQAFWLEPEERIAVSVSKMAMNNVLGVVIAISYFNPQIALILVLSEIPWNTMPILYSFILKLHRKPDAAAGKRGSAKREGAGTPGADVKHGR</sequence>
<evidence type="ECO:0000256" key="4">
    <source>
        <dbReference type="ARBA" id="ARBA00023136"/>
    </source>
</evidence>
<feature type="transmembrane region" description="Helical" evidence="6">
    <location>
        <begin position="65"/>
        <end position="88"/>
    </location>
</feature>
<dbReference type="AlphaFoldDB" id="A0A485LZJ9"/>
<dbReference type="PANTHER" id="PTHR10361">
    <property type="entry name" value="SODIUM-BILE ACID COTRANSPORTER"/>
    <property type="match status" value="1"/>
</dbReference>
<evidence type="ECO:0000256" key="1">
    <source>
        <dbReference type="ARBA" id="ARBA00004141"/>
    </source>
</evidence>
<dbReference type="InterPro" id="IPR004710">
    <property type="entry name" value="Bilac:Na_transpt"/>
</dbReference>
<dbReference type="Gene3D" id="1.20.1530.20">
    <property type="match status" value="1"/>
</dbReference>
<feature type="transmembrane region" description="Helical" evidence="6">
    <location>
        <begin position="35"/>
        <end position="53"/>
    </location>
</feature>
<comment type="subcellular location">
    <subcellularLocation>
        <location evidence="1">Membrane</location>
        <topology evidence="1">Multi-pass membrane protein</topology>
    </subcellularLocation>
</comment>
<dbReference type="PANTHER" id="PTHR10361:SF28">
    <property type="entry name" value="P3 PROTEIN-RELATED"/>
    <property type="match status" value="1"/>
</dbReference>
<evidence type="ECO:0000256" key="2">
    <source>
        <dbReference type="ARBA" id="ARBA00022692"/>
    </source>
</evidence>
<feature type="transmembrane region" description="Helical" evidence="6">
    <location>
        <begin position="12"/>
        <end position="29"/>
    </location>
</feature>
<feature type="region of interest" description="Disordered" evidence="5">
    <location>
        <begin position="308"/>
        <end position="330"/>
    </location>
</feature>
<feature type="transmembrane region" description="Helical" evidence="6">
    <location>
        <begin position="123"/>
        <end position="144"/>
    </location>
</feature>
<proteinExistence type="predicted"/>
<evidence type="ECO:0000256" key="3">
    <source>
        <dbReference type="ARBA" id="ARBA00022989"/>
    </source>
</evidence>
<organism evidence="7">
    <name type="scientific">anaerobic digester metagenome</name>
    <dbReference type="NCBI Taxonomy" id="1263854"/>
    <lineage>
        <taxon>unclassified sequences</taxon>
        <taxon>metagenomes</taxon>
        <taxon>ecological metagenomes</taxon>
    </lineage>
</organism>
<protein>
    <submittedName>
        <fullName evidence="7">Sodium Bile acid symporter family protein</fullName>
    </submittedName>
</protein>
<dbReference type="GO" id="GO:0016020">
    <property type="term" value="C:membrane"/>
    <property type="evidence" value="ECO:0007669"/>
    <property type="project" value="UniProtKB-SubCell"/>
</dbReference>
<name>A0A485LZJ9_9ZZZZ</name>
<evidence type="ECO:0000256" key="5">
    <source>
        <dbReference type="SAM" id="MobiDB-lite"/>
    </source>
</evidence>
<dbReference type="Pfam" id="PF01758">
    <property type="entry name" value="SBF"/>
    <property type="match status" value="1"/>
</dbReference>
<keyword evidence="3 6" id="KW-1133">Transmembrane helix</keyword>
<reference evidence="7" key="1">
    <citation type="submission" date="2019-03" db="EMBL/GenBank/DDBJ databases">
        <authorList>
            <person name="Hao L."/>
        </authorList>
    </citation>
    <scope>NUCLEOTIDE SEQUENCE</scope>
</reference>
<dbReference type="EMBL" id="CAADRM010000085">
    <property type="protein sequence ID" value="VFU13986.1"/>
    <property type="molecule type" value="Genomic_DNA"/>
</dbReference>
<feature type="transmembrane region" description="Helical" evidence="6">
    <location>
        <begin position="189"/>
        <end position="207"/>
    </location>
</feature>
<dbReference type="InterPro" id="IPR002657">
    <property type="entry name" value="BilAc:Na_symport/Acr3"/>
</dbReference>
<evidence type="ECO:0000313" key="7">
    <source>
        <dbReference type="EMBL" id="VFU13986.1"/>
    </source>
</evidence>
<feature type="transmembrane region" description="Helical" evidence="6">
    <location>
        <begin position="262"/>
        <end position="282"/>
    </location>
</feature>
<feature type="transmembrane region" description="Helical" evidence="6">
    <location>
        <begin position="156"/>
        <end position="177"/>
    </location>
</feature>
<gene>
    <name evidence="7" type="ORF">SCFA_230018</name>
</gene>
<dbReference type="InterPro" id="IPR038770">
    <property type="entry name" value="Na+/solute_symporter_sf"/>
</dbReference>
<accession>A0A485LZJ9</accession>
<feature type="transmembrane region" description="Helical" evidence="6">
    <location>
        <begin position="219"/>
        <end position="241"/>
    </location>
</feature>
<keyword evidence="2 6" id="KW-0812">Transmembrane</keyword>
<keyword evidence="4 6" id="KW-0472">Membrane</keyword>